<sequence>MEKEKKVKKDGKVKDKKNKKEGKEGKVAKDEQAPVKLAPPVPDQKEAILKDDNKENKDKKDKTDKKDKKDKKYKKERKEKRAAAAPAEGDADEARKRREAASEPGVAEAMMMDDEFAQFVSPDSIRAAATEVSRFSGLDQASEALDDPEADFWGGLASASAEVARPETAEDAPPEGAQGSFLAPPEEVEFRAGPEEEDSLEESVTSYVPEDSVKELARKLPAIAYLASGARLVLKGTVLKVTGPLEVRARAERYAASIAEKRFSVAEHNDVSVVSVLQEFASSWRGQEVDLEEELGVVITSEILQGRAARSRGQLIAREWEPEVRPGRWQPATVARTTPGGRVVIAWCYDGSTEEVDAEKCQPAVRMIVFGPPRQRAIAVARILTLADEKAQGVMSSQLAALLAAGDAIGGVGAGPSGYGIQNFTLPLQNNHWNRLLRQAALKT</sequence>
<dbReference type="Proteomes" id="UP000654075">
    <property type="component" value="Unassembled WGS sequence"/>
</dbReference>
<evidence type="ECO:0000313" key="3">
    <source>
        <dbReference type="Proteomes" id="UP000654075"/>
    </source>
</evidence>
<feature type="region of interest" description="Disordered" evidence="1">
    <location>
        <begin position="159"/>
        <end position="183"/>
    </location>
</feature>
<evidence type="ECO:0000313" key="2">
    <source>
        <dbReference type="EMBL" id="CAE8617482.1"/>
    </source>
</evidence>
<comment type="caution">
    <text evidence="2">The sequence shown here is derived from an EMBL/GenBank/DDBJ whole genome shotgun (WGS) entry which is preliminary data.</text>
</comment>
<protein>
    <submittedName>
        <fullName evidence="2">Uncharacterized protein</fullName>
    </submittedName>
</protein>
<proteinExistence type="predicted"/>
<feature type="non-terminal residue" evidence="2">
    <location>
        <position position="1"/>
    </location>
</feature>
<evidence type="ECO:0000256" key="1">
    <source>
        <dbReference type="SAM" id="MobiDB-lite"/>
    </source>
</evidence>
<dbReference type="AlphaFoldDB" id="A0A813FUF2"/>
<feature type="compositionally biased region" description="Basic and acidic residues" evidence="1">
    <location>
        <begin position="21"/>
        <end position="33"/>
    </location>
</feature>
<dbReference type="EMBL" id="CAJNNV010026173">
    <property type="protein sequence ID" value="CAE8617482.1"/>
    <property type="molecule type" value="Genomic_DNA"/>
</dbReference>
<organism evidence="2 3">
    <name type="scientific">Polarella glacialis</name>
    <name type="common">Dinoflagellate</name>
    <dbReference type="NCBI Taxonomy" id="89957"/>
    <lineage>
        <taxon>Eukaryota</taxon>
        <taxon>Sar</taxon>
        <taxon>Alveolata</taxon>
        <taxon>Dinophyceae</taxon>
        <taxon>Suessiales</taxon>
        <taxon>Suessiaceae</taxon>
        <taxon>Polarella</taxon>
    </lineage>
</organism>
<feature type="compositionally biased region" description="Basic residues" evidence="1">
    <location>
        <begin position="68"/>
        <end position="80"/>
    </location>
</feature>
<gene>
    <name evidence="2" type="ORF">PGLA1383_LOCUS35143</name>
</gene>
<keyword evidence="3" id="KW-1185">Reference proteome</keyword>
<feature type="compositionally biased region" description="Basic and acidic residues" evidence="1">
    <location>
        <begin position="43"/>
        <end position="67"/>
    </location>
</feature>
<name>A0A813FUF2_POLGL</name>
<feature type="compositionally biased region" description="Basic and acidic residues" evidence="1">
    <location>
        <begin position="1"/>
        <end position="13"/>
    </location>
</feature>
<accession>A0A813FUF2</accession>
<feature type="compositionally biased region" description="Basic and acidic residues" evidence="1">
    <location>
        <begin position="92"/>
        <end position="101"/>
    </location>
</feature>
<feature type="region of interest" description="Disordered" evidence="1">
    <location>
        <begin position="1"/>
        <end position="109"/>
    </location>
</feature>
<reference evidence="2" key="1">
    <citation type="submission" date="2021-02" db="EMBL/GenBank/DDBJ databases">
        <authorList>
            <person name="Dougan E. K."/>
            <person name="Rhodes N."/>
            <person name="Thang M."/>
            <person name="Chan C."/>
        </authorList>
    </citation>
    <scope>NUCLEOTIDE SEQUENCE</scope>
</reference>